<dbReference type="InterPro" id="IPR032675">
    <property type="entry name" value="LRR_dom_sf"/>
</dbReference>
<dbReference type="EMBL" id="CP013023">
    <property type="protein sequence ID" value="ANF98095.1"/>
    <property type="molecule type" value="Genomic_DNA"/>
</dbReference>
<dbReference type="SUPFAM" id="SSF52047">
    <property type="entry name" value="RNI-like"/>
    <property type="match status" value="1"/>
</dbReference>
<dbReference type="Gene3D" id="3.80.10.10">
    <property type="entry name" value="Ribonuclease Inhibitor"/>
    <property type="match status" value="1"/>
</dbReference>
<dbReference type="KEGG" id="pbv:AR543_20175"/>
<evidence type="ECO:0000313" key="2">
    <source>
        <dbReference type="Proteomes" id="UP000078148"/>
    </source>
</evidence>
<dbReference type="Proteomes" id="UP000078148">
    <property type="component" value="Chromosome"/>
</dbReference>
<reference evidence="2" key="1">
    <citation type="submission" date="2015-10" db="EMBL/GenBank/DDBJ databases">
        <title>Genome of Paenibacillus bovis sp. nov.</title>
        <authorList>
            <person name="Wu Z."/>
            <person name="Gao C."/>
            <person name="Liu Z."/>
            <person name="Zheng H."/>
        </authorList>
    </citation>
    <scope>NUCLEOTIDE SEQUENCE [LARGE SCALE GENOMIC DNA]</scope>
    <source>
        <strain evidence="2">BD3526</strain>
    </source>
</reference>
<evidence type="ECO:0008006" key="3">
    <source>
        <dbReference type="Google" id="ProtNLM"/>
    </source>
</evidence>
<gene>
    <name evidence="1" type="ORF">AR543_20175</name>
</gene>
<proteinExistence type="predicted"/>
<dbReference type="NCBIfam" id="NF038076">
    <property type="entry name" value="fam_STM4015"/>
    <property type="match status" value="1"/>
</dbReference>
<dbReference type="InterPro" id="IPR047722">
    <property type="entry name" value="STM4015-like"/>
</dbReference>
<name>A0A172ZKB9_9BACL</name>
<dbReference type="AlphaFoldDB" id="A0A172ZKB9"/>
<accession>A0A172ZKB9</accession>
<keyword evidence="2" id="KW-1185">Reference proteome</keyword>
<reference evidence="1 2" key="2">
    <citation type="journal article" date="2016" name="Int. J. Syst. Evol. Microbiol.">
        <title>Paenibacillus bovis sp. nov., isolated from raw yak (Bos grunniens) milk.</title>
        <authorList>
            <person name="Gao C."/>
            <person name="Han J."/>
            <person name="Liu Z."/>
            <person name="Xu X."/>
            <person name="Hang F."/>
            <person name="Wu Z."/>
        </authorList>
    </citation>
    <scope>NUCLEOTIDE SEQUENCE [LARGE SCALE GENOMIC DNA]</scope>
    <source>
        <strain evidence="1 2">BD3526</strain>
    </source>
</reference>
<protein>
    <recommendedName>
        <fullName evidence="3">Cytoplasmic protein</fullName>
    </recommendedName>
</protein>
<evidence type="ECO:0000313" key="1">
    <source>
        <dbReference type="EMBL" id="ANF98095.1"/>
    </source>
</evidence>
<dbReference type="STRING" id="1616788.AR543_20175"/>
<organism evidence="1 2">
    <name type="scientific">Paenibacillus bovis</name>
    <dbReference type="NCBI Taxonomy" id="1616788"/>
    <lineage>
        <taxon>Bacteria</taxon>
        <taxon>Bacillati</taxon>
        <taxon>Bacillota</taxon>
        <taxon>Bacilli</taxon>
        <taxon>Bacillales</taxon>
        <taxon>Paenibacillaceae</taxon>
        <taxon>Paenibacillus</taxon>
    </lineage>
</organism>
<sequence length="281" mass="31338">MMEIKLSVDFDAYEDGVKLAPLIEELAQDAEKSQALTSLIIGDWGAAYEESAQEFLPTLIAASSHFPNLRKLFIGDMSYEECEVSWINQTNLGPLLAAYPQLESFIIKGSTDLALEPLEHARLQELTIICGGLPSTVLQSILKAKLPELRKLELYLGVDNYGFDGDLERDILPFLYENPFLKLTSLGLKDSELQDEIAIAAANAPVLQQLEELDLSEGTLTDKGGEALLNSEAVRSLKHLNLNYHYMSDSLVLKWRSSGVNVTLDDQQDLDDEWRYPSLTE</sequence>